<reference evidence="2" key="1">
    <citation type="journal article" date="2015" name="Nature">
        <title>Complex archaea that bridge the gap between prokaryotes and eukaryotes.</title>
        <authorList>
            <person name="Spang A."/>
            <person name="Saw J.H."/>
            <person name="Jorgensen S.L."/>
            <person name="Zaremba-Niedzwiedzka K."/>
            <person name="Martijn J."/>
            <person name="Lind A.E."/>
            <person name="van Eijk R."/>
            <person name="Schleper C."/>
            <person name="Guy L."/>
            <person name="Ettema T.J."/>
        </authorList>
    </citation>
    <scope>NUCLEOTIDE SEQUENCE</scope>
</reference>
<dbReference type="EMBL" id="LAZR01019625">
    <property type="protein sequence ID" value="KKL91845.1"/>
    <property type="molecule type" value="Genomic_DNA"/>
</dbReference>
<sequence length="128" mass="14436">MFKVGHCSQATDAGSIAVERTEVQGKEKEAEETRRIEEETRKVAEEEKVRAEFEKKEALKKEEIAVQKKLEETSPERKRVLGVEADVHKQKSFVATLKDELITVGTENLEGRARIEALCKDAAGNLIR</sequence>
<organism evidence="2">
    <name type="scientific">marine sediment metagenome</name>
    <dbReference type="NCBI Taxonomy" id="412755"/>
    <lineage>
        <taxon>unclassified sequences</taxon>
        <taxon>metagenomes</taxon>
        <taxon>ecological metagenomes</taxon>
    </lineage>
</organism>
<accession>A0A0F9IDI0</accession>
<evidence type="ECO:0000256" key="1">
    <source>
        <dbReference type="SAM" id="MobiDB-lite"/>
    </source>
</evidence>
<feature type="region of interest" description="Disordered" evidence="1">
    <location>
        <begin position="1"/>
        <end position="39"/>
    </location>
</feature>
<dbReference type="AlphaFoldDB" id="A0A0F9IDI0"/>
<feature type="compositionally biased region" description="Basic and acidic residues" evidence="1">
    <location>
        <begin position="19"/>
        <end position="39"/>
    </location>
</feature>
<comment type="caution">
    <text evidence="2">The sequence shown here is derived from an EMBL/GenBank/DDBJ whole genome shotgun (WGS) entry which is preliminary data.</text>
</comment>
<evidence type="ECO:0000313" key="2">
    <source>
        <dbReference type="EMBL" id="KKL91845.1"/>
    </source>
</evidence>
<feature type="non-terminal residue" evidence="2">
    <location>
        <position position="128"/>
    </location>
</feature>
<proteinExistence type="predicted"/>
<protein>
    <submittedName>
        <fullName evidence="2">Uncharacterized protein</fullName>
    </submittedName>
</protein>
<name>A0A0F9IDI0_9ZZZZ</name>
<gene>
    <name evidence="2" type="ORF">LCGC14_1890640</name>
</gene>